<evidence type="ECO:0000313" key="2">
    <source>
        <dbReference type="EMBL" id="KFX14855.1"/>
    </source>
</evidence>
<dbReference type="EMBL" id="JQHL01000016">
    <property type="protein sequence ID" value="KFX14855.1"/>
    <property type="molecule type" value="Genomic_DNA"/>
</dbReference>
<dbReference type="Pfam" id="PF13930">
    <property type="entry name" value="Endonuclea_NS_2"/>
    <property type="match status" value="1"/>
</dbReference>
<feature type="non-terminal residue" evidence="2">
    <location>
        <position position="1"/>
    </location>
</feature>
<evidence type="ECO:0000313" key="3">
    <source>
        <dbReference type="Proteomes" id="UP000032869"/>
    </source>
</evidence>
<feature type="domain" description="Type VII secretion system protein EssD-like" evidence="1">
    <location>
        <begin position="11"/>
        <end position="80"/>
    </location>
</feature>
<dbReference type="SUPFAM" id="SSF54060">
    <property type="entry name" value="His-Me finger endonucleases"/>
    <property type="match status" value="1"/>
</dbReference>
<comment type="caution">
    <text evidence="2">The sequence shown here is derived from an EMBL/GenBank/DDBJ whole genome shotgun (WGS) entry which is preliminary data.</text>
</comment>
<dbReference type="InterPro" id="IPR044927">
    <property type="entry name" value="Endonuclea_NS_2"/>
</dbReference>
<dbReference type="RefSeq" id="WP_039308033.1">
    <property type="nucleotide sequence ID" value="NZ_JQHL01000016.1"/>
</dbReference>
<sequence length="97" mass="10724">SRDYARSLGNQTDDAGHILGNVLGGQGGKGNVFPQLPGINRGEYRVFENEVRKYIDKHGTVDIDWSFVYKNGGTRPTDIIYNVSQNGKTVLYSVFGN</sequence>
<gene>
    <name evidence="2" type="ORF">JV35_18745</name>
</gene>
<evidence type="ECO:0000259" key="1">
    <source>
        <dbReference type="Pfam" id="PF13930"/>
    </source>
</evidence>
<protein>
    <submittedName>
        <fullName evidence="2">Type IV secretion protein Rhs</fullName>
    </submittedName>
</protein>
<organism evidence="2 3">
    <name type="scientific">Pectobacterium betavasculorum</name>
    <dbReference type="NCBI Taxonomy" id="55207"/>
    <lineage>
        <taxon>Bacteria</taxon>
        <taxon>Pseudomonadati</taxon>
        <taxon>Pseudomonadota</taxon>
        <taxon>Gammaproteobacteria</taxon>
        <taxon>Enterobacterales</taxon>
        <taxon>Pectobacteriaceae</taxon>
        <taxon>Pectobacterium</taxon>
    </lineage>
</organism>
<dbReference type="Proteomes" id="UP000032869">
    <property type="component" value="Unassembled WGS sequence"/>
</dbReference>
<reference evidence="2 3" key="1">
    <citation type="submission" date="2014-08" db="EMBL/GenBank/DDBJ databases">
        <title>Genome sequences of NCPPB Pectobacterium isolates.</title>
        <authorList>
            <person name="Glover R.H."/>
            <person name="Sapp M."/>
            <person name="Elphinstone J."/>
        </authorList>
    </citation>
    <scope>NUCLEOTIDE SEQUENCE [LARGE SCALE GENOMIC DNA]</scope>
    <source>
        <strain evidence="2 3">NCPPB 2793</strain>
    </source>
</reference>
<keyword evidence="3" id="KW-1185">Reference proteome</keyword>
<dbReference type="Gene3D" id="3.40.570.10">
    <property type="entry name" value="Extracellular Endonuclease, subunit A"/>
    <property type="match status" value="1"/>
</dbReference>
<proteinExistence type="predicted"/>
<dbReference type="InterPro" id="IPR044925">
    <property type="entry name" value="His-Me_finger_sf"/>
</dbReference>
<name>A0ABR4UV92_9GAMM</name>
<dbReference type="InterPro" id="IPR044929">
    <property type="entry name" value="DNA/RNA_non-sp_Endonuclease_sf"/>
</dbReference>
<accession>A0ABR4UV92</accession>